<dbReference type="VEuPathDB" id="TriTrypDB:LdCL_260023300"/>
<dbReference type="EMBL" id="RHLC01000017">
    <property type="protein sequence ID" value="TPP41207.1"/>
    <property type="molecule type" value="Genomic_DNA"/>
</dbReference>
<dbReference type="Proteomes" id="UP000318447">
    <property type="component" value="Unassembled WGS sequence"/>
</dbReference>
<feature type="compositionally biased region" description="Polar residues" evidence="1">
    <location>
        <begin position="98"/>
        <end position="110"/>
    </location>
</feature>
<dbReference type="AlphaFoldDB" id="A0A504X856"/>
<gene>
    <name evidence="2" type="ORF">CGC21_32190</name>
</gene>
<dbReference type="VEuPathDB" id="TriTrypDB:LDHU3_26.2200"/>
<evidence type="ECO:0000313" key="3">
    <source>
        <dbReference type="Proteomes" id="UP000318447"/>
    </source>
</evidence>
<comment type="caution">
    <text evidence="2">The sequence shown here is derived from an EMBL/GenBank/DDBJ whole genome shotgun (WGS) entry which is preliminary data.</text>
</comment>
<protein>
    <submittedName>
        <fullName evidence="2">Uncharacterized protein</fullName>
    </submittedName>
</protein>
<dbReference type="VEuPathDB" id="TriTrypDB:LDHU3_26.2210"/>
<feature type="region of interest" description="Disordered" evidence="1">
    <location>
        <begin position="1"/>
        <end position="53"/>
    </location>
</feature>
<evidence type="ECO:0000256" key="1">
    <source>
        <dbReference type="SAM" id="MobiDB-lite"/>
    </source>
</evidence>
<evidence type="ECO:0000313" key="2">
    <source>
        <dbReference type="EMBL" id="TPP41207.1"/>
    </source>
</evidence>
<accession>A0A504X856</accession>
<feature type="region of interest" description="Disordered" evidence="1">
    <location>
        <begin position="235"/>
        <end position="274"/>
    </location>
</feature>
<feature type="region of interest" description="Disordered" evidence="1">
    <location>
        <begin position="68"/>
        <end position="141"/>
    </location>
</feature>
<sequence length="509" mass="54103">MSASTLPTREGLCVSPPREAVGTRGPFASTPKAAAADSTSEEGAGAPSECDAATAGVSEAGAFEVKVKSTAHHERRRPRCCSDASGTLQTARSKRSSCARQDSVTNTDASATAPATGIETQDITSGAAGKGPLHSGAESTTTPSFLEHHVQDAPQHSSYRDAGNASVPASAANTLNSIGCTEVPPTTAVTMWVPTQFTTAAGRAICLRERRLLTAASPYWKLLRFDPAREAIVAPPGSSADECDHEDEAEAHAAPMGSTPNVVSSPEAHSHPSDARNVLQEALTNFVTDSMYDRPQDILEYMVTWARKQLLQKQGRGEAVTAPDTKVPRLSITPTAITAVMQAAVFSQTADEADPAAGAEAANRLRRLAENRQKRYRDIAQGCLDNYLISLEDSDGDLFHIDALRRKMEGTRQQAMSARGDTAAIAAQLKAIEESEGAATQKAREQAALLHEYEQRWVHETLDKSLGGDYIPSMLLHRIPSVARAAAAATRRADVGAARLSFFKKPAHA</sequence>
<organism evidence="2 3">
    <name type="scientific">Leishmania donovani</name>
    <dbReference type="NCBI Taxonomy" id="5661"/>
    <lineage>
        <taxon>Eukaryota</taxon>
        <taxon>Discoba</taxon>
        <taxon>Euglenozoa</taxon>
        <taxon>Kinetoplastea</taxon>
        <taxon>Metakinetoplastina</taxon>
        <taxon>Trypanosomatida</taxon>
        <taxon>Trypanosomatidae</taxon>
        <taxon>Leishmaniinae</taxon>
        <taxon>Leishmania</taxon>
    </lineage>
</organism>
<reference evidence="3" key="1">
    <citation type="submission" date="2019-02" db="EMBL/GenBank/DDBJ databases">
        <title>FDA dAtabase for Regulatory Grade micrObial Sequences (FDA-ARGOS): Supporting development and validation of Infectious Disease Dx tests.</title>
        <authorList>
            <person name="Duncan R."/>
            <person name="Fisher C."/>
            <person name="Tallon L."/>
            <person name="Sadzewicz L."/>
            <person name="Sengamalay N."/>
            <person name="Ott S."/>
            <person name="Godinez A."/>
            <person name="Nagaraj S."/>
            <person name="Vavikolanu K."/>
            <person name="Nadendla S."/>
            <person name="Aluvathingal J."/>
            <person name="Sichtig H."/>
        </authorList>
    </citation>
    <scope>NUCLEOTIDE SEQUENCE [LARGE SCALE GENOMIC DNA]</scope>
    <source>
        <strain evidence="3">FDAARGOS_361</strain>
    </source>
</reference>
<dbReference type="VEuPathDB" id="TriTrypDB:LdCL_260023200"/>
<feature type="compositionally biased region" description="Basic residues" evidence="1">
    <location>
        <begin position="69"/>
        <end position="79"/>
    </location>
</feature>
<dbReference type="VEuPathDB" id="TriTrypDB:LdBPK_261770.1"/>
<name>A0A504X856_LEIDO</name>
<dbReference type="VEuPathDB" id="TriTrypDB:LdBPK_261760.1"/>
<proteinExistence type="predicted"/>